<gene>
    <name evidence="5" type="ORF">ACFFSY_31630</name>
</gene>
<evidence type="ECO:0000313" key="6">
    <source>
        <dbReference type="Proteomes" id="UP001589747"/>
    </source>
</evidence>
<evidence type="ECO:0000313" key="5">
    <source>
        <dbReference type="EMBL" id="MFB9330517.1"/>
    </source>
</evidence>
<feature type="region of interest" description="Disordered" evidence="2">
    <location>
        <begin position="30"/>
        <end position="119"/>
    </location>
</feature>
<dbReference type="SUPFAM" id="SSF56300">
    <property type="entry name" value="Metallo-dependent phosphatases"/>
    <property type="match status" value="1"/>
</dbReference>
<dbReference type="PANTHER" id="PTHR33393:SF12">
    <property type="entry name" value="CAPSULE BIOSYNTHESIS PROTEIN CAPA"/>
    <property type="match status" value="1"/>
</dbReference>
<comment type="similarity">
    <text evidence="1">Belongs to the CapA family.</text>
</comment>
<evidence type="ECO:0000256" key="3">
    <source>
        <dbReference type="SAM" id="SignalP"/>
    </source>
</evidence>
<accession>A0ABV5L2K3</accession>
<sequence length="470" mass="50061">MVTLTRAAACFFLVLTLMLSGCSFEQHSPIDGKEASNQSQSGSSATAGNQEQAAPPFSNEGPATDHSAGGSGEDLGQTESGKLPTTGSGDAAPSDNLGGSGNESPGAPPPDEPAAPPTDATWVAVGDVMMHMPQLPAYYNDKTKQYDFSPYFDAVRPLIREGDWSLANLETPIAGQSLGYSGFPRFNAPTELAEALREAGFSIVTNANNHSLDRGAEGISRTLAALEAQQLVTKGTNRSRFEAEKLTIVEKKGIRMGLLAYTYGTNGIALPAAMPYAVDIVDEQKMLGDIAKLKEAGADFITVALHFGTEYQTVPSEAQKKLARKLVAAGADIIAGAHPHVVQPYETVEVTEVDGTIRNGLIIYSMGNFISNQRGGTKDYGLLMKVGIRKDNVTGQTTIRDVEPIPTWVYRYKVGKLNHYRIVPLDETIAKRTIPELSSAEYAALTRGKQTIDQRLASMSAAPVTVPAAP</sequence>
<evidence type="ECO:0000259" key="4">
    <source>
        <dbReference type="SMART" id="SM00854"/>
    </source>
</evidence>
<dbReference type="SMART" id="SM00854">
    <property type="entry name" value="PGA_cap"/>
    <property type="match status" value="1"/>
</dbReference>
<organism evidence="5 6">
    <name type="scientific">Paenibacillus aurantiacus</name>
    <dbReference type="NCBI Taxonomy" id="1936118"/>
    <lineage>
        <taxon>Bacteria</taxon>
        <taxon>Bacillati</taxon>
        <taxon>Bacillota</taxon>
        <taxon>Bacilli</taxon>
        <taxon>Bacillales</taxon>
        <taxon>Paenibacillaceae</taxon>
        <taxon>Paenibacillus</taxon>
    </lineage>
</organism>
<dbReference type="InterPro" id="IPR052169">
    <property type="entry name" value="CW_Biosynth-Accessory"/>
</dbReference>
<proteinExistence type="inferred from homology"/>
<name>A0ABV5L2K3_9BACL</name>
<protein>
    <submittedName>
        <fullName evidence="5">CapA family protein</fullName>
    </submittedName>
</protein>
<dbReference type="InterPro" id="IPR019079">
    <property type="entry name" value="Capsule_synth_CapA"/>
</dbReference>
<feature type="compositionally biased region" description="Polar residues" evidence="2">
    <location>
        <begin position="35"/>
        <end position="52"/>
    </location>
</feature>
<dbReference type="Gene3D" id="3.60.21.10">
    <property type="match status" value="1"/>
</dbReference>
<dbReference type="PANTHER" id="PTHR33393">
    <property type="entry name" value="POLYGLUTAMINE SYNTHESIS ACCESSORY PROTEIN RV0574C-RELATED"/>
    <property type="match status" value="1"/>
</dbReference>
<dbReference type="Pfam" id="PF09587">
    <property type="entry name" value="PGA_cap"/>
    <property type="match status" value="1"/>
</dbReference>
<comment type="caution">
    <text evidence="5">The sequence shown here is derived from an EMBL/GenBank/DDBJ whole genome shotgun (WGS) entry which is preliminary data.</text>
</comment>
<dbReference type="RefSeq" id="WP_377501814.1">
    <property type="nucleotide sequence ID" value="NZ_JBHMDO010000048.1"/>
</dbReference>
<dbReference type="Proteomes" id="UP001589747">
    <property type="component" value="Unassembled WGS sequence"/>
</dbReference>
<dbReference type="EMBL" id="JBHMDO010000048">
    <property type="protein sequence ID" value="MFB9330517.1"/>
    <property type="molecule type" value="Genomic_DNA"/>
</dbReference>
<evidence type="ECO:0000256" key="2">
    <source>
        <dbReference type="SAM" id="MobiDB-lite"/>
    </source>
</evidence>
<reference evidence="5 6" key="1">
    <citation type="submission" date="2024-09" db="EMBL/GenBank/DDBJ databases">
        <authorList>
            <person name="Sun Q."/>
            <person name="Mori K."/>
        </authorList>
    </citation>
    <scope>NUCLEOTIDE SEQUENCE [LARGE SCALE GENOMIC DNA]</scope>
    <source>
        <strain evidence="5 6">TISTR 2452</strain>
    </source>
</reference>
<feature type="chain" id="PRO_5046633421" evidence="3">
    <location>
        <begin position="26"/>
        <end position="470"/>
    </location>
</feature>
<feature type="signal peptide" evidence="3">
    <location>
        <begin position="1"/>
        <end position="25"/>
    </location>
</feature>
<feature type="domain" description="Capsule synthesis protein CapA" evidence="4">
    <location>
        <begin position="121"/>
        <end position="373"/>
    </location>
</feature>
<evidence type="ECO:0000256" key="1">
    <source>
        <dbReference type="ARBA" id="ARBA00005662"/>
    </source>
</evidence>
<feature type="compositionally biased region" description="Pro residues" evidence="2">
    <location>
        <begin position="106"/>
        <end position="116"/>
    </location>
</feature>
<dbReference type="PROSITE" id="PS51257">
    <property type="entry name" value="PROKAR_LIPOPROTEIN"/>
    <property type="match status" value="1"/>
</dbReference>
<keyword evidence="3" id="KW-0732">Signal</keyword>
<dbReference type="CDD" id="cd07381">
    <property type="entry name" value="MPP_CapA"/>
    <property type="match status" value="1"/>
</dbReference>
<feature type="compositionally biased region" description="Polar residues" evidence="2">
    <location>
        <begin position="77"/>
        <end position="88"/>
    </location>
</feature>
<dbReference type="InterPro" id="IPR029052">
    <property type="entry name" value="Metallo-depent_PP-like"/>
</dbReference>
<keyword evidence="6" id="KW-1185">Reference proteome</keyword>